<comment type="caution">
    <text evidence="1">The sequence shown here is derived from an EMBL/GenBank/DDBJ whole genome shotgun (WGS) entry which is preliminary data.</text>
</comment>
<protein>
    <submittedName>
        <fullName evidence="1">Uncharacterized protein</fullName>
    </submittedName>
</protein>
<dbReference type="Proteomes" id="UP000233551">
    <property type="component" value="Unassembled WGS sequence"/>
</dbReference>
<evidence type="ECO:0000313" key="1">
    <source>
        <dbReference type="EMBL" id="PKI76449.1"/>
    </source>
</evidence>
<reference evidence="1 2" key="1">
    <citation type="submission" date="2017-11" db="EMBL/GenBank/DDBJ databases">
        <title>De-novo sequencing of pomegranate (Punica granatum L.) genome.</title>
        <authorList>
            <person name="Akparov Z."/>
            <person name="Amiraslanov A."/>
            <person name="Hajiyeva S."/>
            <person name="Abbasov M."/>
            <person name="Kaur K."/>
            <person name="Hamwieh A."/>
            <person name="Solovyev V."/>
            <person name="Salamov A."/>
            <person name="Braich B."/>
            <person name="Kosarev P."/>
            <person name="Mahmoud A."/>
            <person name="Hajiyev E."/>
            <person name="Babayeva S."/>
            <person name="Izzatullayeva V."/>
            <person name="Mammadov A."/>
            <person name="Mammadov A."/>
            <person name="Sharifova S."/>
            <person name="Ojaghi J."/>
            <person name="Eynullazada K."/>
            <person name="Bayramov B."/>
            <person name="Abdulazimova A."/>
            <person name="Shahmuradov I."/>
        </authorList>
    </citation>
    <scope>NUCLEOTIDE SEQUENCE [LARGE SCALE GENOMIC DNA]</scope>
    <source>
        <strain evidence="2">cv. AG2017</strain>
        <tissue evidence="1">Leaf</tissue>
    </source>
</reference>
<dbReference type="EMBL" id="PGOL01000121">
    <property type="protein sequence ID" value="PKI76449.1"/>
    <property type="molecule type" value="Genomic_DNA"/>
</dbReference>
<sequence>MDVEEKELEAECVGADDLLESLLESTSTADGSVRVALDHRLVHPYHYPRRLALHHLSSLSLSVDSLTELKLHRIDQIWRVRNGEDWACLVPN</sequence>
<accession>A0A2I0L6X4</accession>
<organism evidence="1 2">
    <name type="scientific">Punica granatum</name>
    <name type="common">Pomegranate</name>
    <dbReference type="NCBI Taxonomy" id="22663"/>
    <lineage>
        <taxon>Eukaryota</taxon>
        <taxon>Viridiplantae</taxon>
        <taxon>Streptophyta</taxon>
        <taxon>Embryophyta</taxon>
        <taxon>Tracheophyta</taxon>
        <taxon>Spermatophyta</taxon>
        <taxon>Magnoliopsida</taxon>
        <taxon>eudicotyledons</taxon>
        <taxon>Gunneridae</taxon>
        <taxon>Pentapetalae</taxon>
        <taxon>rosids</taxon>
        <taxon>malvids</taxon>
        <taxon>Myrtales</taxon>
        <taxon>Lythraceae</taxon>
        <taxon>Punica</taxon>
    </lineage>
</organism>
<keyword evidence="2" id="KW-1185">Reference proteome</keyword>
<dbReference type="AlphaFoldDB" id="A0A2I0L6X4"/>
<gene>
    <name evidence="1" type="ORF">CRG98_003169</name>
</gene>
<name>A0A2I0L6X4_PUNGR</name>
<proteinExistence type="predicted"/>
<evidence type="ECO:0000313" key="2">
    <source>
        <dbReference type="Proteomes" id="UP000233551"/>
    </source>
</evidence>